<dbReference type="EMBL" id="BAABCN010000002">
    <property type="protein sequence ID" value="GAA3862608.1"/>
    <property type="molecule type" value="Genomic_DNA"/>
</dbReference>
<keyword evidence="1" id="KW-0472">Membrane</keyword>
<accession>A0ABP7K1P5</accession>
<feature type="transmembrane region" description="Helical" evidence="1">
    <location>
        <begin position="20"/>
        <end position="41"/>
    </location>
</feature>
<evidence type="ECO:0000313" key="2">
    <source>
        <dbReference type="EMBL" id="GAA3862608.1"/>
    </source>
</evidence>
<keyword evidence="3" id="KW-1185">Reference proteome</keyword>
<gene>
    <name evidence="2" type="ORF">GCM10022381_03440</name>
</gene>
<evidence type="ECO:0000313" key="3">
    <source>
        <dbReference type="Proteomes" id="UP001501803"/>
    </source>
</evidence>
<dbReference type="RefSeq" id="WP_345061663.1">
    <property type="nucleotide sequence ID" value="NZ_BAABCN010000002.1"/>
</dbReference>
<sequence length="107" mass="11394">MSEQSGHDQSSPRTRLSRRVHVGLVVVGILAVGTGLLLYFLPSSSPTIGWFAYQPLSETAFLPSTAFLDPLKQAGIVVGIGGVLLLAFAAGWAFGRQEASNRQPILE</sequence>
<keyword evidence="1" id="KW-1133">Transmembrane helix</keyword>
<comment type="caution">
    <text evidence="2">The sequence shown here is derived from an EMBL/GenBank/DDBJ whole genome shotgun (WGS) entry which is preliminary data.</text>
</comment>
<reference evidence="3" key="1">
    <citation type="journal article" date="2019" name="Int. J. Syst. Evol. Microbiol.">
        <title>The Global Catalogue of Microorganisms (GCM) 10K type strain sequencing project: providing services to taxonomists for standard genome sequencing and annotation.</title>
        <authorList>
            <consortium name="The Broad Institute Genomics Platform"/>
            <consortium name="The Broad Institute Genome Sequencing Center for Infectious Disease"/>
            <person name="Wu L."/>
            <person name="Ma J."/>
        </authorList>
    </citation>
    <scope>NUCLEOTIDE SEQUENCE [LARGE SCALE GENOMIC DNA]</scope>
    <source>
        <strain evidence="3">JCM 17021</strain>
    </source>
</reference>
<evidence type="ECO:0000256" key="1">
    <source>
        <dbReference type="SAM" id="Phobius"/>
    </source>
</evidence>
<organism evidence="2 3">
    <name type="scientific">Leifsonia kafniensis</name>
    <dbReference type="NCBI Taxonomy" id="475957"/>
    <lineage>
        <taxon>Bacteria</taxon>
        <taxon>Bacillati</taxon>
        <taxon>Actinomycetota</taxon>
        <taxon>Actinomycetes</taxon>
        <taxon>Micrococcales</taxon>
        <taxon>Microbacteriaceae</taxon>
        <taxon>Leifsonia</taxon>
    </lineage>
</organism>
<proteinExistence type="predicted"/>
<feature type="transmembrane region" description="Helical" evidence="1">
    <location>
        <begin position="74"/>
        <end position="94"/>
    </location>
</feature>
<protein>
    <submittedName>
        <fullName evidence="2">Uncharacterized protein</fullName>
    </submittedName>
</protein>
<name>A0ABP7K1P5_9MICO</name>
<dbReference type="Proteomes" id="UP001501803">
    <property type="component" value="Unassembled WGS sequence"/>
</dbReference>
<keyword evidence="1" id="KW-0812">Transmembrane</keyword>